<dbReference type="Proteomes" id="UP000572212">
    <property type="component" value="Unassembled WGS sequence"/>
</dbReference>
<feature type="transmembrane region" description="Helical" evidence="3">
    <location>
        <begin position="34"/>
        <end position="51"/>
    </location>
</feature>
<keyword evidence="3" id="KW-0812">Transmembrane</keyword>
<keyword evidence="3" id="KW-0472">Membrane</keyword>
<dbReference type="GO" id="GO:0016747">
    <property type="term" value="F:acyltransferase activity, transferring groups other than amino-acyl groups"/>
    <property type="evidence" value="ECO:0007669"/>
    <property type="project" value="InterPro"/>
</dbReference>
<organism evidence="5 6">
    <name type="scientific">Gracilibacillus halotolerans</name>
    <dbReference type="NCBI Taxonomy" id="74386"/>
    <lineage>
        <taxon>Bacteria</taxon>
        <taxon>Bacillati</taxon>
        <taxon>Bacillota</taxon>
        <taxon>Bacilli</taxon>
        <taxon>Bacillales</taxon>
        <taxon>Bacillaceae</taxon>
        <taxon>Gracilibacillus</taxon>
    </lineage>
</organism>
<dbReference type="PANTHER" id="PTHR37312">
    <property type="entry name" value="MEMBRANE-BOUND ACYLTRANSFERASE YKRP-RELATED"/>
    <property type="match status" value="1"/>
</dbReference>
<name>A0A841RS44_9BACI</name>
<feature type="transmembrane region" description="Helical" evidence="3">
    <location>
        <begin position="111"/>
        <end position="132"/>
    </location>
</feature>
<keyword evidence="5" id="KW-0808">Transferase</keyword>
<dbReference type="AlphaFoldDB" id="A0A841RS44"/>
<evidence type="ECO:0000313" key="6">
    <source>
        <dbReference type="Proteomes" id="UP000572212"/>
    </source>
</evidence>
<evidence type="ECO:0000259" key="4">
    <source>
        <dbReference type="Pfam" id="PF01757"/>
    </source>
</evidence>
<evidence type="ECO:0000256" key="1">
    <source>
        <dbReference type="ARBA" id="ARBA00004370"/>
    </source>
</evidence>
<feature type="transmembrane region" description="Helical" evidence="3">
    <location>
        <begin position="288"/>
        <end position="308"/>
    </location>
</feature>
<feature type="transmembrane region" description="Helical" evidence="3">
    <location>
        <begin position="162"/>
        <end position="181"/>
    </location>
</feature>
<evidence type="ECO:0000313" key="5">
    <source>
        <dbReference type="EMBL" id="MBB6514025.1"/>
    </source>
</evidence>
<gene>
    <name evidence="5" type="ORF">GGQ92_002846</name>
</gene>
<feature type="transmembrane region" description="Helical" evidence="3">
    <location>
        <begin position="258"/>
        <end position="276"/>
    </location>
</feature>
<reference evidence="5 6" key="1">
    <citation type="submission" date="2020-08" db="EMBL/GenBank/DDBJ databases">
        <title>Genomic Encyclopedia of Type Strains, Phase IV (KMG-IV): sequencing the most valuable type-strain genomes for metagenomic binning, comparative biology and taxonomic classification.</title>
        <authorList>
            <person name="Goeker M."/>
        </authorList>
    </citation>
    <scope>NUCLEOTIDE SEQUENCE [LARGE SCALE GENOMIC DNA]</scope>
    <source>
        <strain evidence="5 6">DSM 11805</strain>
    </source>
</reference>
<dbReference type="RefSeq" id="WP_184250282.1">
    <property type="nucleotide sequence ID" value="NZ_BAAACU010000048.1"/>
</dbReference>
<feature type="domain" description="Acyltransferase 3" evidence="4">
    <location>
        <begin position="8"/>
        <end position="308"/>
    </location>
</feature>
<feature type="transmembrane region" description="Helical" evidence="3">
    <location>
        <begin position="12"/>
        <end position="28"/>
    </location>
</feature>
<evidence type="ECO:0000256" key="2">
    <source>
        <dbReference type="ARBA" id="ARBA00007400"/>
    </source>
</evidence>
<sequence length="329" mass="38254">MSHDKRIQWIDIAKGISIILVVLGHSGEFIGNHFLAWFRMPLFFFLSGLLFKPIDRSIFIKWAANKTTRMLIPYFSFGILILIIFGYPDYYNLSTKITNLMYGGIKLTGEYGVFWFITCLLLTQIMFGFLSAYSVRTQIIVISVSYVLAHFISATSLKEVAIPWNADVVLLTLTYYSLGYYLKQWILNNVNNLKLLFIFIIIVFIFVYLDFDSVISYKLDLKYKEYHNILLDFIIPISFFLPICAISYQLTKYRLSKVLSWLGKNTITIMYLHIPVNLLVKEAFSVDYGFVLFTIVGTVFPLLLGLLFRQSKTLTFLFLNSNLQRFLIK</sequence>
<comment type="subcellular location">
    <subcellularLocation>
        <location evidence="1">Membrane</location>
    </subcellularLocation>
</comment>
<dbReference type="InterPro" id="IPR052734">
    <property type="entry name" value="Nod_factor_acetyltransferase"/>
</dbReference>
<comment type="similarity">
    <text evidence="2">Belongs to the acyltransferase 3 family.</text>
</comment>
<dbReference type="PANTHER" id="PTHR37312:SF1">
    <property type="entry name" value="MEMBRANE-BOUND ACYLTRANSFERASE YKRP-RELATED"/>
    <property type="match status" value="1"/>
</dbReference>
<dbReference type="EMBL" id="JACHON010000021">
    <property type="protein sequence ID" value="MBB6514025.1"/>
    <property type="molecule type" value="Genomic_DNA"/>
</dbReference>
<keyword evidence="6" id="KW-1185">Reference proteome</keyword>
<dbReference type="Pfam" id="PF01757">
    <property type="entry name" value="Acyl_transf_3"/>
    <property type="match status" value="1"/>
</dbReference>
<evidence type="ECO:0000256" key="3">
    <source>
        <dbReference type="SAM" id="Phobius"/>
    </source>
</evidence>
<accession>A0A841RS44</accession>
<feature type="transmembrane region" description="Helical" evidence="3">
    <location>
        <begin position="193"/>
        <end position="209"/>
    </location>
</feature>
<dbReference type="InterPro" id="IPR002656">
    <property type="entry name" value="Acyl_transf_3_dom"/>
</dbReference>
<feature type="transmembrane region" description="Helical" evidence="3">
    <location>
        <begin position="71"/>
        <end position="91"/>
    </location>
</feature>
<feature type="transmembrane region" description="Helical" evidence="3">
    <location>
        <begin position="139"/>
        <end position="156"/>
    </location>
</feature>
<proteinExistence type="inferred from homology"/>
<protein>
    <submittedName>
        <fullName evidence="5">Fucose 4-O-acetylase-like acetyltransferase</fullName>
    </submittedName>
</protein>
<comment type="caution">
    <text evidence="5">The sequence shown here is derived from an EMBL/GenBank/DDBJ whole genome shotgun (WGS) entry which is preliminary data.</text>
</comment>
<feature type="transmembrane region" description="Helical" evidence="3">
    <location>
        <begin position="229"/>
        <end position="251"/>
    </location>
</feature>
<keyword evidence="3" id="KW-1133">Transmembrane helix</keyword>